<name>A0AA40LWG0_CNENI</name>
<feature type="compositionally biased region" description="Low complexity" evidence="1">
    <location>
        <begin position="252"/>
        <end position="261"/>
    </location>
</feature>
<feature type="region of interest" description="Disordered" evidence="1">
    <location>
        <begin position="1"/>
        <end position="38"/>
    </location>
</feature>
<keyword evidence="3" id="KW-1185">Reference proteome</keyword>
<protein>
    <submittedName>
        <fullName evidence="2">Uncharacterized protein</fullName>
    </submittedName>
</protein>
<feature type="region of interest" description="Disordered" evidence="1">
    <location>
        <begin position="252"/>
        <end position="288"/>
    </location>
</feature>
<dbReference type="EMBL" id="JAULJE010000001">
    <property type="protein sequence ID" value="KAK1346498.1"/>
    <property type="molecule type" value="Genomic_DNA"/>
</dbReference>
<proteinExistence type="predicted"/>
<feature type="compositionally biased region" description="Acidic residues" evidence="1">
    <location>
        <begin position="1"/>
        <end position="11"/>
    </location>
</feature>
<evidence type="ECO:0000313" key="3">
    <source>
        <dbReference type="Proteomes" id="UP001177744"/>
    </source>
</evidence>
<comment type="caution">
    <text evidence="2">The sequence shown here is derived from an EMBL/GenBank/DDBJ whole genome shotgun (WGS) entry which is preliminary data.</text>
</comment>
<evidence type="ECO:0000313" key="2">
    <source>
        <dbReference type="EMBL" id="KAK1346498.1"/>
    </source>
</evidence>
<reference evidence="2" key="1">
    <citation type="submission" date="2023-06" db="EMBL/GenBank/DDBJ databases">
        <title>Reference genome for the Northern bat (Eptesicus nilssonii), a most northern bat species.</title>
        <authorList>
            <person name="Laine V.N."/>
            <person name="Pulliainen A.T."/>
            <person name="Lilley T.M."/>
        </authorList>
    </citation>
    <scope>NUCLEOTIDE SEQUENCE</scope>
    <source>
        <strain evidence="2">BLF_Eptnil</strain>
        <tissue evidence="2">Kidney</tissue>
    </source>
</reference>
<accession>A0AA40LWG0</accession>
<feature type="region of interest" description="Disordered" evidence="1">
    <location>
        <begin position="201"/>
        <end position="232"/>
    </location>
</feature>
<sequence length="288" mass="31019">MSWEEEGEEEEMRSGRRRRSVPEGSSLMHEKTPSMKLSTASMGQAFLLAGGRTEALGQRDAEPGSCGHFSRLSTRKPTQRASKQPGKAMTLTLSLILMQGWRRPQCQTLLYPSTMVQLGPAWSGSRGTPSSALLELLWARGTGTLPKHILTECLQTGCPDCCGYSGSFFIPDEFLDSSFKSPGRGAESILCAKFPKGRLGPAAQLPPDSSQGSHAARPPPPPASKPPKRQLAAPEACLCRTQPWRNAELARAAAMRAQRPAGPITTPATPSPVPCVSRWPNRGRSGVM</sequence>
<dbReference type="Proteomes" id="UP001177744">
    <property type="component" value="Unassembled WGS sequence"/>
</dbReference>
<dbReference type="AlphaFoldDB" id="A0AA40LWG0"/>
<gene>
    <name evidence="2" type="ORF">QTO34_000354</name>
</gene>
<evidence type="ECO:0000256" key="1">
    <source>
        <dbReference type="SAM" id="MobiDB-lite"/>
    </source>
</evidence>
<feature type="region of interest" description="Disordered" evidence="1">
    <location>
        <begin position="57"/>
        <end position="85"/>
    </location>
</feature>
<feature type="non-terminal residue" evidence="2">
    <location>
        <position position="288"/>
    </location>
</feature>
<organism evidence="2 3">
    <name type="scientific">Cnephaeus nilssonii</name>
    <name type="common">Northern bat</name>
    <name type="synonym">Eptesicus nilssonii</name>
    <dbReference type="NCBI Taxonomy" id="3371016"/>
    <lineage>
        <taxon>Eukaryota</taxon>
        <taxon>Metazoa</taxon>
        <taxon>Chordata</taxon>
        <taxon>Craniata</taxon>
        <taxon>Vertebrata</taxon>
        <taxon>Euteleostomi</taxon>
        <taxon>Mammalia</taxon>
        <taxon>Eutheria</taxon>
        <taxon>Laurasiatheria</taxon>
        <taxon>Chiroptera</taxon>
        <taxon>Yangochiroptera</taxon>
        <taxon>Vespertilionidae</taxon>
        <taxon>Cnephaeus</taxon>
    </lineage>
</organism>